<comment type="subcellular location">
    <subcellularLocation>
        <location evidence="1">Nucleus</location>
    </subcellularLocation>
</comment>
<dbReference type="SMART" id="SM00360">
    <property type="entry name" value="RRM"/>
    <property type="match status" value="1"/>
</dbReference>
<dbReference type="PROSITE" id="PS50102">
    <property type="entry name" value="RRM"/>
    <property type="match status" value="1"/>
</dbReference>
<dbReference type="InterPro" id="IPR050907">
    <property type="entry name" value="SRSF"/>
</dbReference>
<dbReference type="GO" id="GO:0005634">
    <property type="term" value="C:nucleus"/>
    <property type="evidence" value="ECO:0007669"/>
    <property type="project" value="UniProtKB-SubCell"/>
</dbReference>
<reference evidence="11 12" key="1">
    <citation type="journal article" date="2014" name="Agronomy (Basel)">
        <title>A Draft Genome Sequence for Ensete ventricosum, the Drought-Tolerant Tree Against Hunger.</title>
        <authorList>
            <person name="Harrison J."/>
            <person name="Moore K.A."/>
            <person name="Paszkiewicz K."/>
            <person name="Jones T."/>
            <person name="Grant M."/>
            <person name="Ambacheew D."/>
            <person name="Muzemil S."/>
            <person name="Studholme D.J."/>
        </authorList>
    </citation>
    <scope>NUCLEOTIDE SEQUENCE [LARGE SCALE GENOMIC DNA]</scope>
</reference>
<evidence type="ECO:0000256" key="6">
    <source>
        <dbReference type="ARBA" id="ARBA00022833"/>
    </source>
</evidence>
<evidence type="ECO:0000256" key="8">
    <source>
        <dbReference type="ARBA" id="ARBA00023242"/>
    </source>
</evidence>
<evidence type="ECO:0000256" key="4">
    <source>
        <dbReference type="ARBA" id="ARBA00022723"/>
    </source>
</evidence>
<dbReference type="InterPro" id="IPR035979">
    <property type="entry name" value="RBD_domain_sf"/>
</dbReference>
<protein>
    <recommendedName>
        <fullName evidence="10">RRM domain-containing protein</fullName>
    </recommendedName>
</protein>
<keyword evidence="6" id="KW-0862">Zinc</keyword>
<accession>A0A427A0T5</accession>
<comment type="caution">
    <text evidence="11">The sequence shown here is derived from an EMBL/GenBank/DDBJ whole genome shotgun (WGS) entry which is preliminary data.</text>
</comment>
<evidence type="ECO:0000313" key="11">
    <source>
        <dbReference type="EMBL" id="RRT69826.1"/>
    </source>
</evidence>
<gene>
    <name evidence="11" type="ORF">B296_00032223</name>
</gene>
<evidence type="ECO:0000259" key="10">
    <source>
        <dbReference type="PROSITE" id="PS50102"/>
    </source>
</evidence>
<dbReference type="Pfam" id="PF00076">
    <property type="entry name" value="RRM_1"/>
    <property type="match status" value="1"/>
</dbReference>
<evidence type="ECO:0000256" key="5">
    <source>
        <dbReference type="ARBA" id="ARBA00022771"/>
    </source>
</evidence>
<keyword evidence="3" id="KW-0507">mRNA processing</keyword>
<dbReference type="Gene3D" id="3.30.70.330">
    <property type="match status" value="1"/>
</dbReference>
<dbReference type="Proteomes" id="UP000287651">
    <property type="component" value="Unassembled WGS sequence"/>
</dbReference>
<comment type="similarity">
    <text evidence="2">Belongs to the splicing factor SR family.</text>
</comment>
<keyword evidence="8" id="KW-0539">Nucleus</keyword>
<evidence type="ECO:0000256" key="3">
    <source>
        <dbReference type="ARBA" id="ARBA00022664"/>
    </source>
</evidence>
<dbReference type="PANTHER" id="PTHR23147">
    <property type="entry name" value="SERINE/ARGININE RICH SPLICING FACTOR"/>
    <property type="match status" value="1"/>
</dbReference>
<keyword evidence="5" id="KW-0863">Zinc-finger</keyword>
<keyword evidence="7" id="KW-0508">mRNA splicing</keyword>
<dbReference type="SUPFAM" id="SSF54928">
    <property type="entry name" value="RNA-binding domain, RBD"/>
    <property type="match status" value="1"/>
</dbReference>
<sequence length="194" mass="22049">MQLVFLTFRLREEGRSKRRVMKVEGGAESFAGRDGASCGFHRRRRRSKKERRSCSCHSNQKLRCVWELVEGQDTADADADEDTEKLVKIPVMARLYVGNLDPRTTARELEDEFRVFGVLRSVWVARKPPGFAFIDFDDRRDAQDAIRDLDGMYHCLSFTDFPLVLSLLASMDGELSCPITLAAAVVVTVMEVQI</sequence>
<dbReference type="FunFam" id="3.30.70.330:FF:000214">
    <property type="entry name" value="Serine/arginine-rich splicing factor 7"/>
    <property type="match status" value="1"/>
</dbReference>
<dbReference type="CDD" id="cd12373">
    <property type="entry name" value="RRM_SRSF3_like"/>
    <property type="match status" value="1"/>
</dbReference>
<evidence type="ECO:0000256" key="9">
    <source>
        <dbReference type="PROSITE-ProRule" id="PRU00176"/>
    </source>
</evidence>
<evidence type="ECO:0000256" key="7">
    <source>
        <dbReference type="ARBA" id="ARBA00023187"/>
    </source>
</evidence>
<keyword evidence="9" id="KW-0694">RNA-binding</keyword>
<dbReference type="InterPro" id="IPR012677">
    <property type="entry name" value="Nucleotide-bd_a/b_plait_sf"/>
</dbReference>
<keyword evidence="4" id="KW-0479">Metal-binding</keyword>
<dbReference type="GO" id="GO:0000398">
    <property type="term" value="P:mRNA splicing, via spliceosome"/>
    <property type="evidence" value="ECO:0007669"/>
    <property type="project" value="UniProtKB-ARBA"/>
</dbReference>
<proteinExistence type="inferred from homology"/>
<dbReference type="AlphaFoldDB" id="A0A427A0T5"/>
<evidence type="ECO:0000256" key="1">
    <source>
        <dbReference type="ARBA" id="ARBA00004123"/>
    </source>
</evidence>
<organism evidence="11 12">
    <name type="scientific">Ensete ventricosum</name>
    <name type="common">Abyssinian banana</name>
    <name type="synonym">Musa ensete</name>
    <dbReference type="NCBI Taxonomy" id="4639"/>
    <lineage>
        <taxon>Eukaryota</taxon>
        <taxon>Viridiplantae</taxon>
        <taxon>Streptophyta</taxon>
        <taxon>Embryophyta</taxon>
        <taxon>Tracheophyta</taxon>
        <taxon>Spermatophyta</taxon>
        <taxon>Magnoliopsida</taxon>
        <taxon>Liliopsida</taxon>
        <taxon>Zingiberales</taxon>
        <taxon>Musaceae</taxon>
        <taxon>Ensete</taxon>
    </lineage>
</organism>
<evidence type="ECO:0000256" key="2">
    <source>
        <dbReference type="ARBA" id="ARBA00010269"/>
    </source>
</evidence>
<dbReference type="GO" id="GO:0008270">
    <property type="term" value="F:zinc ion binding"/>
    <property type="evidence" value="ECO:0007669"/>
    <property type="project" value="UniProtKB-KW"/>
</dbReference>
<dbReference type="EMBL" id="AMZH03004216">
    <property type="protein sequence ID" value="RRT69826.1"/>
    <property type="molecule type" value="Genomic_DNA"/>
</dbReference>
<name>A0A427A0T5_ENSVE</name>
<dbReference type="GO" id="GO:0003723">
    <property type="term" value="F:RNA binding"/>
    <property type="evidence" value="ECO:0007669"/>
    <property type="project" value="UniProtKB-UniRule"/>
</dbReference>
<dbReference type="InterPro" id="IPR000504">
    <property type="entry name" value="RRM_dom"/>
</dbReference>
<feature type="domain" description="RRM" evidence="10">
    <location>
        <begin position="93"/>
        <end position="151"/>
    </location>
</feature>
<evidence type="ECO:0000313" key="12">
    <source>
        <dbReference type="Proteomes" id="UP000287651"/>
    </source>
</evidence>